<gene>
    <name evidence="2" type="ORF">AX13_05530</name>
</gene>
<dbReference type="EMBL" id="JBOK01000017">
    <property type="protein sequence ID" value="EXU79392.1"/>
    <property type="molecule type" value="Genomic_DNA"/>
</dbReference>
<sequence length="226" mass="25070">MKSSKVQLKLDVAGYLADAKAQFQDLDPKDPSLWPILPRVLLCIAITLFTAGAAWYFYLSDLEVDLQSERDKETSLRADYSKKLLKAVSLDGLKQQREQVQQYVIQLEKQLPSKSEMAALLSDINQAGLGRSLQFELFKPGTEVVKDFYAELPIAVRVSGQFHDMGMFASDVAHLSRIVTLNDLSVAPKGKDGVLTLDATAKTYRYLDPEEISGRAGAQKTKRGGK</sequence>
<organism evidence="2 3">
    <name type="scientific">Comamonas aquatica DA1877</name>
    <dbReference type="NCBI Taxonomy" id="1457173"/>
    <lineage>
        <taxon>Bacteria</taxon>
        <taxon>Pseudomonadati</taxon>
        <taxon>Pseudomonadota</taxon>
        <taxon>Betaproteobacteria</taxon>
        <taxon>Burkholderiales</taxon>
        <taxon>Comamonadaceae</taxon>
        <taxon>Comamonas</taxon>
    </lineage>
</organism>
<dbReference type="Pfam" id="PF04350">
    <property type="entry name" value="PilO"/>
    <property type="match status" value="1"/>
</dbReference>
<dbReference type="GeneID" id="74937075"/>
<protein>
    <submittedName>
        <fullName evidence="2">Pilus assembly protein PilO</fullName>
    </submittedName>
</protein>
<evidence type="ECO:0000256" key="1">
    <source>
        <dbReference type="SAM" id="Phobius"/>
    </source>
</evidence>
<name>A0A014Q8A5_9BURK</name>
<dbReference type="PANTHER" id="PTHR39555">
    <property type="entry name" value="FIMBRIAL ASSEMBLY PROTEIN PILO-LIKE PROTEIN-RELATED"/>
    <property type="match status" value="1"/>
</dbReference>
<feature type="transmembrane region" description="Helical" evidence="1">
    <location>
        <begin position="36"/>
        <end position="58"/>
    </location>
</feature>
<keyword evidence="1" id="KW-0472">Membrane</keyword>
<evidence type="ECO:0000313" key="2">
    <source>
        <dbReference type="EMBL" id="EXU79392.1"/>
    </source>
</evidence>
<reference evidence="2 3" key="1">
    <citation type="submission" date="2014-01" db="EMBL/GenBank/DDBJ databases">
        <title>Interspecies Systems Biology Uncovers Metabolites Affecting C. elegans Gene Expression and Life History Traits.</title>
        <authorList>
            <person name="Watson E."/>
            <person name="Macneil L.T."/>
            <person name="Ritter A.D."/>
            <person name="Yilmaz L.S."/>
            <person name="Rosebrock A.P."/>
            <person name="Caudy A.A."/>
            <person name="Walhout A.J."/>
        </authorList>
    </citation>
    <scope>NUCLEOTIDE SEQUENCE [LARGE SCALE GENOMIC DNA]</scope>
    <source>
        <strain evidence="2 3">DA1877</strain>
    </source>
</reference>
<dbReference type="STRING" id="225991.MA05_16760"/>
<dbReference type="Gene3D" id="3.30.70.60">
    <property type="match status" value="1"/>
</dbReference>
<dbReference type="GO" id="GO:0043683">
    <property type="term" value="P:type IV pilus assembly"/>
    <property type="evidence" value="ECO:0007669"/>
    <property type="project" value="InterPro"/>
</dbReference>
<dbReference type="PANTHER" id="PTHR39555:SF1">
    <property type="entry name" value="TYPE IV PILUS INNER MEMBRANE COMPONENT PILO"/>
    <property type="match status" value="1"/>
</dbReference>
<dbReference type="InterPro" id="IPR014717">
    <property type="entry name" value="Transl_elong_EF1B/ribsomal_bS6"/>
</dbReference>
<dbReference type="PIRSF" id="PIRSF016482">
    <property type="entry name" value="PilO"/>
    <property type="match status" value="1"/>
</dbReference>
<evidence type="ECO:0000313" key="3">
    <source>
        <dbReference type="Proteomes" id="UP000020766"/>
    </source>
</evidence>
<dbReference type="PATRIC" id="fig|1457173.3.peg.2786"/>
<keyword evidence="1" id="KW-0812">Transmembrane</keyword>
<dbReference type="AlphaFoldDB" id="A0A014Q8A5"/>
<dbReference type="Proteomes" id="UP000020766">
    <property type="component" value="Unassembled WGS sequence"/>
</dbReference>
<comment type="caution">
    <text evidence="2">The sequence shown here is derived from an EMBL/GenBank/DDBJ whole genome shotgun (WGS) entry which is preliminary data.</text>
</comment>
<proteinExistence type="predicted"/>
<dbReference type="RefSeq" id="WP_043385476.1">
    <property type="nucleotide sequence ID" value="NZ_JBOK01000017.1"/>
</dbReference>
<keyword evidence="3" id="KW-1185">Reference proteome</keyword>
<accession>A0A014Q8A5</accession>
<dbReference type="GO" id="GO:0043107">
    <property type="term" value="P:type IV pilus-dependent motility"/>
    <property type="evidence" value="ECO:0007669"/>
    <property type="project" value="InterPro"/>
</dbReference>
<keyword evidence="1" id="KW-1133">Transmembrane helix</keyword>
<dbReference type="InterPro" id="IPR007445">
    <property type="entry name" value="PilO"/>
</dbReference>